<gene>
    <name evidence="1" type="ORF">D1Y85_03800</name>
</gene>
<comment type="caution">
    <text evidence="1">The sequence shown here is derived from an EMBL/GenBank/DDBJ whole genome shotgun (WGS) entry which is preliminary data.</text>
</comment>
<dbReference type="AlphaFoldDB" id="A0A3N6NCH7"/>
<dbReference type="EMBL" id="RQIS01000002">
    <property type="protein sequence ID" value="RQH09001.1"/>
    <property type="molecule type" value="Genomic_DNA"/>
</dbReference>
<dbReference type="OrthoDB" id="9007456at2"/>
<keyword evidence="2" id="KW-1185">Reference proteome</keyword>
<evidence type="ECO:0000313" key="2">
    <source>
        <dbReference type="Proteomes" id="UP000272778"/>
    </source>
</evidence>
<evidence type="ECO:0000313" key="1">
    <source>
        <dbReference type="EMBL" id="RQH09001.1"/>
    </source>
</evidence>
<dbReference type="RefSeq" id="WP_124149701.1">
    <property type="nucleotide sequence ID" value="NZ_RQIS01000002.1"/>
</dbReference>
<protein>
    <submittedName>
        <fullName evidence="1">Uncharacterized protein</fullName>
    </submittedName>
</protein>
<dbReference type="Proteomes" id="UP000272778">
    <property type="component" value="Unassembled WGS sequence"/>
</dbReference>
<proteinExistence type="predicted"/>
<organism evidence="1 2">
    <name type="scientific">Paraburkholderia dinghuensis</name>
    <dbReference type="NCBI Taxonomy" id="2305225"/>
    <lineage>
        <taxon>Bacteria</taxon>
        <taxon>Pseudomonadati</taxon>
        <taxon>Pseudomonadota</taxon>
        <taxon>Betaproteobacteria</taxon>
        <taxon>Burkholderiales</taxon>
        <taxon>Burkholderiaceae</taxon>
        <taxon>Paraburkholderia</taxon>
    </lineage>
</organism>
<sequence length="77" mass="8720">MTLIDQEIAHIARVMMPSMQTASGIPILPPAYWHKRLLNLLDRACLSRSQFYAVDRLMIQIEYVLASAITARVYTAA</sequence>
<reference evidence="1 2" key="1">
    <citation type="submission" date="2018-11" db="EMBL/GenBank/DDBJ databases">
        <title>Paraburkholderia sp. DHOA04, isolated from soil.</title>
        <authorList>
            <person name="Gao Z.-H."/>
            <person name="Qiu L.-H."/>
            <person name="Fu J.-C."/>
        </authorList>
    </citation>
    <scope>NUCLEOTIDE SEQUENCE [LARGE SCALE GENOMIC DNA]</scope>
    <source>
        <strain evidence="1 2">DHOA04</strain>
    </source>
</reference>
<name>A0A3N6NCH7_9BURK</name>
<accession>A0A3N6NCH7</accession>